<dbReference type="OrthoDB" id="9806724at2"/>
<dbReference type="EMBL" id="FOAG01000005">
    <property type="protein sequence ID" value="SEL45041.1"/>
    <property type="molecule type" value="Genomic_DNA"/>
</dbReference>
<dbReference type="GO" id="GO:0016491">
    <property type="term" value="F:oxidoreductase activity"/>
    <property type="evidence" value="ECO:0007669"/>
    <property type="project" value="UniProtKB-KW"/>
</dbReference>
<name>A0A1H7QA53_9RHOB</name>
<dbReference type="AlphaFoldDB" id="A0A1H7QA53"/>
<dbReference type="PIRSF" id="PIRSF000171">
    <property type="entry name" value="SDHA_APRA_LASPO"/>
    <property type="match status" value="1"/>
</dbReference>
<comment type="cofactor">
    <cofactor evidence="1">
        <name>FAD</name>
        <dbReference type="ChEBI" id="CHEBI:57692"/>
    </cofactor>
</comment>
<dbReference type="PANTHER" id="PTHR11632">
    <property type="entry name" value="SUCCINATE DEHYDROGENASE 2 FLAVOPROTEIN SUBUNIT"/>
    <property type="match status" value="1"/>
</dbReference>
<protein>
    <submittedName>
        <fullName evidence="8">Fumarate reductase flavoprotein subunit</fullName>
    </submittedName>
</protein>
<proteinExistence type="predicted"/>
<keyword evidence="2" id="KW-0285">Flavoprotein</keyword>
<dbReference type="Gene3D" id="3.90.700.10">
    <property type="entry name" value="Succinate dehydrogenase/fumarate reductase flavoprotein, catalytic domain"/>
    <property type="match status" value="1"/>
</dbReference>
<evidence type="ECO:0000259" key="6">
    <source>
        <dbReference type="Pfam" id="PF00890"/>
    </source>
</evidence>
<dbReference type="SUPFAM" id="SSF51905">
    <property type="entry name" value="FAD/NAD(P)-binding domain"/>
    <property type="match status" value="1"/>
</dbReference>
<dbReference type="InterPro" id="IPR027477">
    <property type="entry name" value="Succ_DH/fumarate_Rdtase_cat_sf"/>
</dbReference>
<dbReference type="STRING" id="1287727.SAMN05443999_105222"/>
<evidence type="ECO:0000256" key="3">
    <source>
        <dbReference type="ARBA" id="ARBA00022827"/>
    </source>
</evidence>
<dbReference type="Proteomes" id="UP000199582">
    <property type="component" value="Unassembled WGS sequence"/>
</dbReference>
<dbReference type="InterPro" id="IPR037099">
    <property type="entry name" value="Fum_R/Succ_DH_flav-like_C_sf"/>
</dbReference>
<dbReference type="InterPro" id="IPR003953">
    <property type="entry name" value="FAD-dep_OxRdtase_2_FAD-bd"/>
</dbReference>
<dbReference type="InterPro" id="IPR030664">
    <property type="entry name" value="SdhA/FrdA/AprA"/>
</dbReference>
<dbReference type="Gene3D" id="3.50.50.60">
    <property type="entry name" value="FAD/NAD(P)-binding domain"/>
    <property type="match status" value="1"/>
</dbReference>
<sequence length="584" mass="62881">MTHIDRHDTDILIIGTGGAGLFAALHAQQSAPEGTRITIAVKGLIGKCGCTRMVQGGYNVALGGGDSVERHFMDTIRGGKWLPNQDMAWKLCEQAVVRIHELENEIGCFFDRNPDGSLHQKAFAGQTADRTVHKGDLTGIEIISRLMEQVLAQPMEKLQEHRAIGLIPTRDGSALAGVLFIDMRSGGFRLVRAKTVLMATGGGPTMYKYNTPSGDKTMDGLAMALRAGLPLRDMEMVQFHPTGLLAGDHTRMTGTVLEEGLRGAGGQLLNGAQNRFMFDYDAKGERATRDVVSRAIYAEMRKNNTSEHGGVFISMAHLGPENVRAKFPGMVKRCADSGFDLAGGLVEVVPTAHYFMGGVVVDPDTRTAMEGLYVAGEDAGGAHGSNRLGGNGVANSTVYGGVAGDVMGADIRSMGALRDPCPEVLQAEIDRALHPLRAKPGPVHTLRHTLQEAMWEDVGVMRTATGMERGLIRISGISDELMEVGVAGDNLAFNLTWHDWLNLRSLCDVSQAIILAGLARENSRGAHYREDFPEEGDLDASYFTVITQTGAGLNVRREPVQFTIVRPGETILPEGEPETLVAAQ</sequence>
<gene>
    <name evidence="8" type="ORF">SAMN05443999_105222</name>
</gene>
<evidence type="ECO:0000313" key="8">
    <source>
        <dbReference type="EMBL" id="SEL45041.1"/>
    </source>
</evidence>
<dbReference type="RefSeq" id="WP_093035807.1">
    <property type="nucleotide sequence ID" value="NZ_FOAG01000005.1"/>
</dbReference>
<dbReference type="InterPro" id="IPR015939">
    <property type="entry name" value="Fum_Rdtase/Succ_DH_flav-like_C"/>
</dbReference>
<keyword evidence="9" id="KW-1185">Reference proteome</keyword>
<dbReference type="InterPro" id="IPR036188">
    <property type="entry name" value="FAD/NAD-bd_sf"/>
</dbReference>
<feature type="domain" description="FAD-dependent oxidoreductase 2 FAD-binding" evidence="6">
    <location>
        <begin position="10"/>
        <end position="393"/>
    </location>
</feature>
<dbReference type="Gene3D" id="1.20.58.100">
    <property type="entry name" value="Fumarate reductase/succinate dehydrogenase flavoprotein-like, C-terminal domain"/>
    <property type="match status" value="1"/>
</dbReference>
<organism evidence="8 9">
    <name type="scientific">Roseovarius azorensis</name>
    <dbReference type="NCBI Taxonomy" id="1287727"/>
    <lineage>
        <taxon>Bacteria</taxon>
        <taxon>Pseudomonadati</taxon>
        <taxon>Pseudomonadota</taxon>
        <taxon>Alphaproteobacteria</taxon>
        <taxon>Rhodobacterales</taxon>
        <taxon>Roseobacteraceae</taxon>
        <taxon>Roseovarius</taxon>
    </lineage>
</organism>
<dbReference type="PANTHER" id="PTHR11632:SF51">
    <property type="entry name" value="SUCCINATE DEHYDROGENASE [UBIQUINONE] FLAVOPROTEIN SUBUNIT, MITOCHONDRIAL"/>
    <property type="match status" value="1"/>
</dbReference>
<accession>A0A1H7QA53</accession>
<evidence type="ECO:0000256" key="1">
    <source>
        <dbReference type="ARBA" id="ARBA00001974"/>
    </source>
</evidence>
<evidence type="ECO:0000313" key="9">
    <source>
        <dbReference type="Proteomes" id="UP000199582"/>
    </source>
</evidence>
<dbReference type="PRINTS" id="PR00368">
    <property type="entry name" value="FADPNR"/>
</dbReference>
<dbReference type="Pfam" id="PF00890">
    <property type="entry name" value="FAD_binding_2"/>
    <property type="match status" value="1"/>
</dbReference>
<dbReference type="SUPFAM" id="SSF56425">
    <property type="entry name" value="Succinate dehydrogenase/fumarate reductase flavoprotein, catalytic domain"/>
    <property type="match status" value="1"/>
</dbReference>
<dbReference type="FunFam" id="3.90.700.10:FF:000005">
    <property type="entry name" value="Succinate dehydrogenase flavoprotein subunit"/>
    <property type="match status" value="1"/>
</dbReference>
<keyword evidence="3" id="KW-0274">FAD</keyword>
<dbReference type="Pfam" id="PF02910">
    <property type="entry name" value="Succ_DH_flav_C"/>
    <property type="match status" value="1"/>
</dbReference>
<feature type="active site" description="Proton acceptor" evidence="5">
    <location>
        <position position="289"/>
    </location>
</feature>
<keyword evidence="4" id="KW-0560">Oxidoreductase</keyword>
<reference evidence="8 9" key="1">
    <citation type="submission" date="2016-10" db="EMBL/GenBank/DDBJ databases">
        <authorList>
            <person name="de Groot N.N."/>
        </authorList>
    </citation>
    <scope>NUCLEOTIDE SEQUENCE [LARGE SCALE GENOMIC DNA]</scope>
    <source>
        <strain evidence="8 9">DSM 100674</strain>
    </source>
</reference>
<evidence type="ECO:0000256" key="2">
    <source>
        <dbReference type="ARBA" id="ARBA00022630"/>
    </source>
</evidence>
<evidence type="ECO:0000259" key="7">
    <source>
        <dbReference type="Pfam" id="PF02910"/>
    </source>
</evidence>
<dbReference type="SUPFAM" id="SSF46977">
    <property type="entry name" value="Succinate dehydrogenase/fumarate reductase flavoprotein C-terminal domain"/>
    <property type="match status" value="1"/>
</dbReference>
<evidence type="ECO:0000256" key="5">
    <source>
        <dbReference type="PIRSR" id="PIRSR000171-1"/>
    </source>
</evidence>
<feature type="domain" description="Fumarate reductase/succinate dehydrogenase flavoprotein-like C-terminal" evidence="7">
    <location>
        <begin position="447"/>
        <end position="569"/>
    </location>
</feature>
<evidence type="ECO:0000256" key="4">
    <source>
        <dbReference type="ARBA" id="ARBA00023002"/>
    </source>
</evidence>